<evidence type="ECO:0000313" key="5">
    <source>
        <dbReference type="Proteomes" id="UP000594263"/>
    </source>
</evidence>
<evidence type="ECO:0000313" key="4">
    <source>
        <dbReference type="EnsemblPlants" id="Kaladp1235s0001.1.v1.1"/>
    </source>
</evidence>
<accession>A0A7N0VN83</accession>
<sequence>MEGEIRCGAALSGRAVIDTRAPFKSVKEAVALFGERILAGELYAKHLQEVQSEGGGEQGTGQPKYKSLAAELEETKQSLEQALDENDAMANTLEFLRHELEQTKAHLAKLQAQEDKKMTTEVEIEEVKFVESDKELRAAKPRVEEGANKGNDERMKQYVKFASPHSLARAMASTCDDHEKIMQKKSKKQKKMVHPLVGWFIGKKSTAQTCRSSKDEVILSAYR</sequence>
<feature type="coiled-coil region" evidence="3">
    <location>
        <begin position="65"/>
        <end position="113"/>
    </location>
</feature>
<keyword evidence="2 3" id="KW-0175">Coiled coil</keyword>
<protein>
    <recommendedName>
        <fullName evidence="6">WEB family protein</fullName>
    </recommendedName>
</protein>
<dbReference type="Gramene" id="Kaladp1235s0001.1.v1.1">
    <property type="protein sequence ID" value="Kaladp1235s0001.1.v1.1"/>
    <property type="gene ID" value="Kaladp1235s0001.v1.1"/>
</dbReference>
<reference evidence="4" key="1">
    <citation type="submission" date="2021-01" db="UniProtKB">
        <authorList>
            <consortium name="EnsemblPlants"/>
        </authorList>
    </citation>
    <scope>IDENTIFICATION</scope>
</reference>
<organism evidence="4 5">
    <name type="scientific">Kalanchoe fedtschenkoi</name>
    <name type="common">Lavender scallops</name>
    <name type="synonym">South American air plant</name>
    <dbReference type="NCBI Taxonomy" id="63787"/>
    <lineage>
        <taxon>Eukaryota</taxon>
        <taxon>Viridiplantae</taxon>
        <taxon>Streptophyta</taxon>
        <taxon>Embryophyta</taxon>
        <taxon>Tracheophyta</taxon>
        <taxon>Spermatophyta</taxon>
        <taxon>Magnoliopsida</taxon>
        <taxon>eudicotyledons</taxon>
        <taxon>Gunneridae</taxon>
        <taxon>Pentapetalae</taxon>
        <taxon>Saxifragales</taxon>
        <taxon>Crassulaceae</taxon>
        <taxon>Kalanchoe</taxon>
    </lineage>
</organism>
<evidence type="ECO:0000256" key="1">
    <source>
        <dbReference type="ARBA" id="ARBA00005485"/>
    </source>
</evidence>
<proteinExistence type="inferred from homology"/>
<evidence type="ECO:0000256" key="2">
    <source>
        <dbReference type="ARBA" id="ARBA00023054"/>
    </source>
</evidence>
<dbReference type="Proteomes" id="UP000594263">
    <property type="component" value="Unplaced"/>
</dbReference>
<dbReference type="GO" id="GO:0009904">
    <property type="term" value="P:chloroplast accumulation movement"/>
    <property type="evidence" value="ECO:0007669"/>
    <property type="project" value="TreeGrafter"/>
</dbReference>
<comment type="similarity">
    <text evidence="1">Belongs to the WEB family.</text>
</comment>
<name>A0A7N0VN83_KALFE</name>
<evidence type="ECO:0008006" key="6">
    <source>
        <dbReference type="Google" id="ProtNLM"/>
    </source>
</evidence>
<dbReference type="PANTHER" id="PTHR32054:SF9">
    <property type="entry name" value="OS04G0116200 PROTEIN"/>
    <property type="match status" value="1"/>
</dbReference>
<dbReference type="EnsemblPlants" id="Kaladp1235s0001.1.v1.1">
    <property type="protein sequence ID" value="Kaladp1235s0001.1.v1.1"/>
    <property type="gene ID" value="Kaladp1235s0001.v1.1"/>
</dbReference>
<dbReference type="PANTHER" id="PTHR32054">
    <property type="entry name" value="HEAVY CHAIN, PUTATIVE, EXPRESSED-RELATED-RELATED"/>
    <property type="match status" value="1"/>
</dbReference>
<evidence type="ECO:0000256" key="3">
    <source>
        <dbReference type="SAM" id="Coils"/>
    </source>
</evidence>
<keyword evidence="5" id="KW-1185">Reference proteome</keyword>
<dbReference type="GO" id="GO:0009903">
    <property type="term" value="P:chloroplast avoidance movement"/>
    <property type="evidence" value="ECO:0007669"/>
    <property type="project" value="TreeGrafter"/>
</dbReference>
<dbReference type="GO" id="GO:0005829">
    <property type="term" value="C:cytosol"/>
    <property type="evidence" value="ECO:0007669"/>
    <property type="project" value="TreeGrafter"/>
</dbReference>
<dbReference type="AlphaFoldDB" id="A0A7N0VN83"/>